<proteinExistence type="predicted"/>
<evidence type="ECO:0000313" key="2">
    <source>
        <dbReference type="Proteomes" id="UP000821845"/>
    </source>
</evidence>
<name>A0ACB7SND3_HYAAI</name>
<sequence>MYPLCETISTRCSVSTDQECVVGVAIQRDADQTTPSETGPEKAATVAKMAQMGAEPRTTVGIQRSESAFGKSPTSVPQRSSQSAMEDENFDEAVIESSSKGASGTADSRMAVGSVDVAVTSSSVAPTTASASGNTAASSKAAKTITSVGSRDVFKETAAVLLLRPGRWLCS</sequence>
<dbReference type="Proteomes" id="UP000821845">
    <property type="component" value="Chromosome 3"/>
</dbReference>
<evidence type="ECO:0000313" key="1">
    <source>
        <dbReference type="EMBL" id="KAH6936110.1"/>
    </source>
</evidence>
<keyword evidence="2" id="KW-1185">Reference proteome</keyword>
<protein>
    <submittedName>
        <fullName evidence="1">Uncharacterized protein</fullName>
    </submittedName>
</protein>
<comment type="caution">
    <text evidence="1">The sequence shown here is derived from an EMBL/GenBank/DDBJ whole genome shotgun (WGS) entry which is preliminary data.</text>
</comment>
<dbReference type="EMBL" id="CM023483">
    <property type="protein sequence ID" value="KAH6936110.1"/>
    <property type="molecule type" value="Genomic_DNA"/>
</dbReference>
<reference evidence="1" key="1">
    <citation type="submission" date="2020-05" db="EMBL/GenBank/DDBJ databases">
        <title>Large-scale comparative analyses of tick genomes elucidate their genetic diversity and vector capacities.</title>
        <authorList>
            <person name="Jia N."/>
            <person name="Wang J."/>
            <person name="Shi W."/>
            <person name="Du L."/>
            <person name="Sun Y."/>
            <person name="Zhan W."/>
            <person name="Jiang J."/>
            <person name="Wang Q."/>
            <person name="Zhang B."/>
            <person name="Ji P."/>
            <person name="Sakyi L.B."/>
            <person name="Cui X."/>
            <person name="Yuan T."/>
            <person name="Jiang B."/>
            <person name="Yang W."/>
            <person name="Lam T.T.-Y."/>
            <person name="Chang Q."/>
            <person name="Ding S."/>
            <person name="Wang X."/>
            <person name="Zhu J."/>
            <person name="Ruan X."/>
            <person name="Zhao L."/>
            <person name="Wei J."/>
            <person name="Que T."/>
            <person name="Du C."/>
            <person name="Cheng J."/>
            <person name="Dai P."/>
            <person name="Han X."/>
            <person name="Huang E."/>
            <person name="Gao Y."/>
            <person name="Liu J."/>
            <person name="Shao H."/>
            <person name="Ye R."/>
            <person name="Li L."/>
            <person name="Wei W."/>
            <person name="Wang X."/>
            <person name="Wang C."/>
            <person name="Yang T."/>
            <person name="Huo Q."/>
            <person name="Li W."/>
            <person name="Guo W."/>
            <person name="Chen H."/>
            <person name="Zhou L."/>
            <person name="Ni X."/>
            <person name="Tian J."/>
            <person name="Zhou Y."/>
            <person name="Sheng Y."/>
            <person name="Liu T."/>
            <person name="Pan Y."/>
            <person name="Xia L."/>
            <person name="Li J."/>
            <person name="Zhao F."/>
            <person name="Cao W."/>
        </authorList>
    </citation>
    <scope>NUCLEOTIDE SEQUENCE</scope>
    <source>
        <strain evidence="1">Hyas-2018</strain>
    </source>
</reference>
<accession>A0ACB7SND3</accession>
<gene>
    <name evidence="1" type="ORF">HPB50_013384</name>
</gene>
<organism evidence="1 2">
    <name type="scientific">Hyalomma asiaticum</name>
    <name type="common">Tick</name>
    <dbReference type="NCBI Taxonomy" id="266040"/>
    <lineage>
        <taxon>Eukaryota</taxon>
        <taxon>Metazoa</taxon>
        <taxon>Ecdysozoa</taxon>
        <taxon>Arthropoda</taxon>
        <taxon>Chelicerata</taxon>
        <taxon>Arachnida</taxon>
        <taxon>Acari</taxon>
        <taxon>Parasitiformes</taxon>
        <taxon>Ixodida</taxon>
        <taxon>Ixodoidea</taxon>
        <taxon>Ixodidae</taxon>
        <taxon>Hyalomminae</taxon>
        <taxon>Hyalomma</taxon>
    </lineage>
</organism>